<comment type="caution">
    <text evidence="2">The sequence shown here is derived from an EMBL/GenBank/DDBJ whole genome shotgun (WGS) entry which is preliminary data.</text>
</comment>
<protein>
    <recommendedName>
        <fullName evidence="1">AntA/AntB antirepressor domain-containing protein</fullName>
    </recommendedName>
</protein>
<evidence type="ECO:0000313" key="3">
    <source>
        <dbReference type="Proteomes" id="UP000478090"/>
    </source>
</evidence>
<organism evidence="2 3">
    <name type="scientific">Duganella qianjiadongensis</name>
    <dbReference type="NCBI Taxonomy" id="2692176"/>
    <lineage>
        <taxon>Bacteria</taxon>
        <taxon>Pseudomonadati</taxon>
        <taxon>Pseudomonadota</taxon>
        <taxon>Betaproteobacteria</taxon>
        <taxon>Burkholderiales</taxon>
        <taxon>Oxalobacteraceae</taxon>
        <taxon>Telluria group</taxon>
        <taxon>Duganella</taxon>
    </lineage>
</organism>
<dbReference type="Proteomes" id="UP000478090">
    <property type="component" value="Unassembled WGS sequence"/>
</dbReference>
<reference evidence="2 3" key="1">
    <citation type="submission" date="2019-12" db="EMBL/GenBank/DDBJ databases">
        <title>Novel species isolated from a subtropical stream in China.</title>
        <authorList>
            <person name="Lu H."/>
        </authorList>
    </citation>
    <scope>NUCLEOTIDE SEQUENCE [LARGE SCALE GENOMIC DNA]</scope>
    <source>
        <strain evidence="2 3">CY13W</strain>
    </source>
</reference>
<dbReference type="InterPro" id="IPR013557">
    <property type="entry name" value="AntA/B_antirep"/>
</dbReference>
<evidence type="ECO:0000259" key="1">
    <source>
        <dbReference type="Pfam" id="PF08346"/>
    </source>
</evidence>
<evidence type="ECO:0000313" key="2">
    <source>
        <dbReference type="EMBL" id="MYM41806.1"/>
    </source>
</evidence>
<accession>A0ABW9VRF4</accession>
<proteinExistence type="predicted"/>
<keyword evidence="3" id="KW-1185">Reference proteome</keyword>
<gene>
    <name evidence="2" type="ORF">GTP27_21090</name>
</gene>
<sequence>MGAVVGGETIETVNARQLHAFLQVGKDFSTWIKARIDKYGFVYGVDFRTTEYSPNLGNNTQGRGRPTIDYHISLDMAKELAMVGRSAKGKEARQSYISISLQKCQLFSVKYHQRNFTLIQKSACERSFLHTEVPIFNGATRKVLTVLGEKHAPKFLGTQKYGNNITRTRRKSSSVKFRGCFLHFERRYSLSYWAKRGAQNFWDTTKIHAPKFLGTAFYTLYPTREIVSAKFSAHTKIKGAWTSKATKVSLLRSSLVSNLNGSDYFVSLLTKPLFRL</sequence>
<name>A0ABW9VRF4_9BURK</name>
<dbReference type="Pfam" id="PF08346">
    <property type="entry name" value="AntA"/>
    <property type="match status" value="1"/>
</dbReference>
<dbReference type="EMBL" id="WWCM01000022">
    <property type="protein sequence ID" value="MYM41806.1"/>
    <property type="molecule type" value="Genomic_DNA"/>
</dbReference>
<feature type="domain" description="AntA/AntB antirepressor" evidence="1">
    <location>
        <begin position="13"/>
        <end position="85"/>
    </location>
</feature>